<organism evidence="1 2">
    <name type="scientific">Parasponia andersonii</name>
    <name type="common">Sponia andersonii</name>
    <dbReference type="NCBI Taxonomy" id="3476"/>
    <lineage>
        <taxon>Eukaryota</taxon>
        <taxon>Viridiplantae</taxon>
        <taxon>Streptophyta</taxon>
        <taxon>Embryophyta</taxon>
        <taxon>Tracheophyta</taxon>
        <taxon>Spermatophyta</taxon>
        <taxon>Magnoliopsida</taxon>
        <taxon>eudicotyledons</taxon>
        <taxon>Gunneridae</taxon>
        <taxon>Pentapetalae</taxon>
        <taxon>rosids</taxon>
        <taxon>fabids</taxon>
        <taxon>Rosales</taxon>
        <taxon>Cannabaceae</taxon>
        <taxon>Parasponia</taxon>
    </lineage>
</organism>
<dbReference type="EMBL" id="JXTB01000249">
    <property type="protein sequence ID" value="PON50158.1"/>
    <property type="molecule type" value="Genomic_DNA"/>
</dbReference>
<accession>A0A2P5BMY2</accession>
<name>A0A2P5BMY2_PARAD</name>
<gene>
    <name evidence="1" type="ORF">PanWU01x14_224710</name>
</gene>
<keyword evidence="2" id="KW-1185">Reference proteome</keyword>
<comment type="caution">
    <text evidence="1">The sequence shown here is derived from an EMBL/GenBank/DDBJ whole genome shotgun (WGS) entry which is preliminary data.</text>
</comment>
<proteinExistence type="predicted"/>
<sequence length="54" mass="6348">MYNFQHYHHVQTLCWVLGWTWAKKAKGPNSCGFIAENSLLQRSCRCGEFILDCR</sequence>
<evidence type="ECO:0000313" key="1">
    <source>
        <dbReference type="EMBL" id="PON50158.1"/>
    </source>
</evidence>
<dbReference type="Proteomes" id="UP000237105">
    <property type="component" value="Unassembled WGS sequence"/>
</dbReference>
<protein>
    <submittedName>
        <fullName evidence="1">COBRA-like protein</fullName>
    </submittedName>
</protein>
<dbReference type="AlphaFoldDB" id="A0A2P5BMY2"/>
<evidence type="ECO:0000313" key="2">
    <source>
        <dbReference type="Proteomes" id="UP000237105"/>
    </source>
</evidence>
<reference evidence="2" key="1">
    <citation type="submission" date="2016-06" db="EMBL/GenBank/DDBJ databases">
        <title>Parallel loss of symbiosis genes in relatives of nitrogen-fixing non-legume Parasponia.</title>
        <authorList>
            <person name="Van Velzen R."/>
            <person name="Holmer R."/>
            <person name="Bu F."/>
            <person name="Rutten L."/>
            <person name="Van Zeijl A."/>
            <person name="Liu W."/>
            <person name="Santuari L."/>
            <person name="Cao Q."/>
            <person name="Sharma T."/>
            <person name="Shen D."/>
            <person name="Roswanjaya Y."/>
            <person name="Wardhani T."/>
            <person name="Kalhor M.S."/>
            <person name="Jansen J."/>
            <person name="Van den Hoogen J."/>
            <person name="Gungor B."/>
            <person name="Hartog M."/>
            <person name="Hontelez J."/>
            <person name="Verver J."/>
            <person name="Yang W.-C."/>
            <person name="Schijlen E."/>
            <person name="Repin R."/>
            <person name="Schilthuizen M."/>
            <person name="Schranz E."/>
            <person name="Heidstra R."/>
            <person name="Miyata K."/>
            <person name="Fedorova E."/>
            <person name="Kohlen W."/>
            <person name="Bisseling T."/>
            <person name="Smit S."/>
            <person name="Geurts R."/>
        </authorList>
    </citation>
    <scope>NUCLEOTIDE SEQUENCE [LARGE SCALE GENOMIC DNA]</scope>
    <source>
        <strain evidence="2">cv. WU1-14</strain>
    </source>
</reference>